<feature type="domain" description="DNA/pantothenate metabolism flavoprotein C-terminal" evidence="1">
    <location>
        <begin position="137"/>
        <end position="248"/>
    </location>
</feature>
<reference evidence="2 3" key="1">
    <citation type="submission" date="2017-05" db="EMBL/GenBank/DDBJ databases">
        <title>Vagococcus spp. assemblies.</title>
        <authorList>
            <person name="Gulvik C.A."/>
        </authorList>
    </citation>
    <scope>NUCLEOTIDE SEQUENCE [LARGE SCALE GENOMIC DNA]</scope>
    <source>
        <strain evidence="2 3">NCFB 2777</strain>
    </source>
</reference>
<dbReference type="OrthoDB" id="9802554at2"/>
<gene>
    <name evidence="2" type="ORF">CBF35_14340</name>
</gene>
<sequence>MKRDRNDDMRILITAGGTVERIDDVRGITNFSTGRLGSLIAEEYAGNPAVSVTFIHGKTSLKPANPAIKLIEIASVGDLLEAVTDCLTKETYDVVVHSMAVSDYYLTGTASEEAVINELLRSDGTTATLKTNLQGSFTPIDQGNQKISSDIETMYFQLQKTPKVINHIKELQPETILVGFKLLVGVETADLLTVAKKLMVKNQCDYVLANDKQQISGDQHIGHLVDTTGNYETYKTKQAIAQGIVEQTVRGRKSK</sequence>
<feature type="domain" description="DNA/pantothenate metabolism flavoprotein C-terminal" evidence="1">
    <location>
        <begin position="8"/>
        <end position="110"/>
    </location>
</feature>
<accession>A0A429ZCF7</accession>
<dbReference type="GO" id="GO:0015937">
    <property type="term" value="P:coenzyme A biosynthetic process"/>
    <property type="evidence" value="ECO:0007669"/>
    <property type="project" value="UniProtKB-ARBA"/>
</dbReference>
<comment type="caution">
    <text evidence="2">The sequence shown here is derived from an EMBL/GenBank/DDBJ whole genome shotgun (WGS) entry which is preliminary data.</text>
</comment>
<dbReference type="Gene3D" id="3.40.50.10300">
    <property type="entry name" value="CoaB-like"/>
    <property type="match status" value="1"/>
</dbReference>
<dbReference type="GO" id="GO:0003824">
    <property type="term" value="F:catalytic activity"/>
    <property type="evidence" value="ECO:0007669"/>
    <property type="project" value="UniProtKB-ARBA"/>
</dbReference>
<proteinExistence type="predicted"/>
<dbReference type="EMBL" id="NGJU01000030">
    <property type="protein sequence ID" value="RST91386.1"/>
    <property type="molecule type" value="Genomic_DNA"/>
</dbReference>
<evidence type="ECO:0000313" key="3">
    <source>
        <dbReference type="Proteomes" id="UP000287239"/>
    </source>
</evidence>
<dbReference type="InterPro" id="IPR007085">
    <property type="entry name" value="DNA/pantothenate-metab_flavo_C"/>
</dbReference>
<dbReference type="InterPro" id="IPR035929">
    <property type="entry name" value="CoaB-like_sf"/>
</dbReference>
<organism evidence="2 3">
    <name type="scientific">Vagococcus salmoninarum</name>
    <dbReference type="NCBI Taxonomy" id="2739"/>
    <lineage>
        <taxon>Bacteria</taxon>
        <taxon>Bacillati</taxon>
        <taxon>Bacillota</taxon>
        <taxon>Bacilli</taxon>
        <taxon>Lactobacillales</taxon>
        <taxon>Enterococcaceae</taxon>
        <taxon>Vagococcus</taxon>
    </lineage>
</organism>
<protein>
    <recommendedName>
        <fullName evidence="1">DNA/pantothenate metabolism flavoprotein C-terminal domain-containing protein</fullName>
    </recommendedName>
</protein>
<dbReference type="Pfam" id="PF04127">
    <property type="entry name" value="DFP"/>
    <property type="match status" value="2"/>
</dbReference>
<keyword evidence="3" id="KW-1185">Reference proteome</keyword>
<dbReference type="SUPFAM" id="SSF102645">
    <property type="entry name" value="CoaB-like"/>
    <property type="match status" value="1"/>
</dbReference>
<evidence type="ECO:0000313" key="2">
    <source>
        <dbReference type="EMBL" id="RST91386.1"/>
    </source>
</evidence>
<name>A0A429ZCF7_9ENTE</name>
<evidence type="ECO:0000259" key="1">
    <source>
        <dbReference type="Pfam" id="PF04127"/>
    </source>
</evidence>
<dbReference type="AlphaFoldDB" id="A0A429ZCF7"/>
<dbReference type="Proteomes" id="UP000287239">
    <property type="component" value="Unassembled WGS sequence"/>
</dbReference>